<dbReference type="EMBL" id="FN595756">
    <property type="protein sequence ID" value="CCB51580.1"/>
    <property type="molecule type" value="Genomic_DNA"/>
</dbReference>
<gene>
    <name evidence="1" type="ordered locus">VIT_11s0016g05200</name>
</gene>
<keyword evidence="2" id="KW-1185">Reference proteome</keyword>
<dbReference type="AlphaFoldDB" id="F6HH84"/>
<accession>F6HH84</accession>
<name>F6HH84_VITVI</name>
<protein>
    <submittedName>
        <fullName evidence="1">Uncharacterized protein</fullName>
    </submittedName>
</protein>
<reference evidence="2" key="1">
    <citation type="journal article" date="2007" name="Nature">
        <title>The grapevine genome sequence suggests ancestral hexaploidization in major angiosperm phyla.</title>
        <authorList>
            <consortium name="The French-Italian Public Consortium for Grapevine Genome Characterization."/>
            <person name="Jaillon O."/>
            <person name="Aury J.-M."/>
            <person name="Noel B."/>
            <person name="Policriti A."/>
            <person name="Clepet C."/>
            <person name="Casagrande A."/>
            <person name="Choisne N."/>
            <person name="Aubourg S."/>
            <person name="Vitulo N."/>
            <person name="Jubin C."/>
            <person name="Vezzi A."/>
            <person name="Legeai F."/>
            <person name="Hugueney P."/>
            <person name="Dasilva C."/>
            <person name="Horner D."/>
            <person name="Mica E."/>
            <person name="Jublot D."/>
            <person name="Poulain J."/>
            <person name="Bruyere C."/>
            <person name="Billault A."/>
            <person name="Segurens B."/>
            <person name="Gouyvenoux M."/>
            <person name="Ugarte E."/>
            <person name="Cattonaro F."/>
            <person name="Anthouard V."/>
            <person name="Vico V."/>
            <person name="Del Fabbro C."/>
            <person name="Alaux M."/>
            <person name="Di Gaspero G."/>
            <person name="Dumas V."/>
            <person name="Felice N."/>
            <person name="Paillard S."/>
            <person name="Juman I."/>
            <person name="Moroldo M."/>
            <person name="Scalabrin S."/>
            <person name="Canaguier A."/>
            <person name="Le Clainche I."/>
            <person name="Malacrida G."/>
            <person name="Durand E."/>
            <person name="Pesole G."/>
            <person name="Laucou V."/>
            <person name="Chatelet P."/>
            <person name="Merdinoglu D."/>
            <person name="Delledonne M."/>
            <person name="Pezzotti M."/>
            <person name="Lecharny A."/>
            <person name="Scarpelli C."/>
            <person name="Artiguenave F."/>
            <person name="Pe M.E."/>
            <person name="Valle G."/>
            <person name="Morgante M."/>
            <person name="Caboche M."/>
            <person name="Adam-Blondon A.-F."/>
            <person name="Weissenbach J."/>
            <person name="Quetier F."/>
            <person name="Wincker P."/>
        </authorList>
    </citation>
    <scope>NUCLEOTIDE SEQUENCE [LARGE SCALE GENOMIC DNA]</scope>
    <source>
        <strain evidence="2">cv. Pinot noir / PN40024</strain>
    </source>
</reference>
<evidence type="ECO:0000313" key="2">
    <source>
        <dbReference type="Proteomes" id="UP000009183"/>
    </source>
</evidence>
<evidence type="ECO:0000313" key="1">
    <source>
        <dbReference type="EMBL" id="CCB51580.1"/>
    </source>
</evidence>
<dbReference type="InParanoid" id="F6HH84"/>
<organism evidence="1 2">
    <name type="scientific">Vitis vinifera</name>
    <name type="common">Grape</name>
    <dbReference type="NCBI Taxonomy" id="29760"/>
    <lineage>
        <taxon>Eukaryota</taxon>
        <taxon>Viridiplantae</taxon>
        <taxon>Streptophyta</taxon>
        <taxon>Embryophyta</taxon>
        <taxon>Tracheophyta</taxon>
        <taxon>Spermatophyta</taxon>
        <taxon>Magnoliopsida</taxon>
        <taxon>eudicotyledons</taxon>
        <taxon>Gunneridae</taxon>
        <taxon>Pentapetalae</taxon>
        <taxon>rosids</taxon>
        <taxon>Vitales</taxon>
        <taxon>Vitaceae</taxon>
        <taxon>Viteae</taxon>
        <taxon>Vitis</taxon>
    </lineage>
</organism>
<sequence length="27" mass="3154">MLNLQILGNDSIILRKKLKRQELNTNS</sequence>
<dbReference type="Proteomes" id="UP000009183">
    <property type="component" value="Chromosome 11"/>
</dbReference>
<dbReference type="HOGENOM" id="CLU_3415629_0_0_1"/>
<proteinExistence type="predicted"/>
<dbReference type="PaxDb" id="29760-VIT_11s0016g05200.t01"/>